<dbReference type="SUPFAM" id="SSF74748">
    <property type="entry name" value="Variable surface antigen VlsE"/>
    <property type="match status" value="1"/>
</dbReference>
<comment type="function">
    <text evidence="1 8">The Vlp and Vsp proteins are antigenically distinct proteins, only one vlp or vsp gene is transcriptionally active at any one time. Switching between these genes is a mechanism of host immune response evasion.</text>
</comment>
<name>A0A5P8AX23_9SPIR</name>
<keyword evidence="7 8" id="KW-0449">Lipoprotein</keyword>
<accession>A0A5P8AX23</accession>
<evidence type="ECO:0000256" key="1">
    <source>
        <dbReference type="ARBA" id="ARBA00003932"/>
    </source>
</evidence>
<evidence type="ECO:0000256" key="9">
    <source>
        <dbReference type="SAM" id="MobiDB-lite"/>
    </source>
</evidence>
<dbReference type="Pfam" id="PF00921">
    <property type="entry name" value="Lipoprotein_2"/>
    <property type="match status" value="1"/>
</dbReference>
<dbReference type="InterPro" id="IPR000680">
    <property type="entry name" value="Borrelia_lipo"/>
</dbReference>
<gene>
    <name evidence="10" type="ORF">F9Y91_05070</name>
</gene>
<evidence type="ECO:0000313" key="10">
    <source>
        <dbReference type="EMBL" id="QFP48599.1"/>
    </source>
</evidence>
<protein>
    <recommendedName>
        <fullName evidence="8">Variable large protein</fullName>
    </recommendedName>
</protein>
<comment type="subcellular location">
    <subcellularLocation>
        <location evidence="2 8">Cell outer membrane</location>
        <topology evidence="2 8">Lipid-anchor</topology>
    </subcellularLocation>
</comment>
<keyword evidence="5 8" id="KW-0564">Palmitate</keyword>
<organism evidence="10">
    <name type="scientific">Borrelia miyamotoi</name>
    <dbReference type="NCBI Taxonomy" id="47466"/>
    <lineage>
        <taxon>Bacteria</taxon>
        <taxon>Pseudomonadati</taxon>
        <taxon>Spirochaetota</taxon>
        <taxon>Spirochaetia</taxon>
        <taxon>Spirochaetales</taxon>
        <taxon>Borreliaceae</taxon>
        <taxon>Borrelia</taxon>
    </lineage>
</organism>
<feature type="region of interest" description="Disordered" evidence="9">
    <location>
        <begin position="242"/>
        <end position="265"/>
    </location>
</feature>
<evidence type="ECO:0000256" key="3">
    <source>
        <dbReference type="ARBA" id="ARBA00022729"/>
    </source>
</evidence>
<sequence length="265" mass="26780">MKDEVSQNRNYAKVKAVVDEFITGTLDKIASGAKKAASGATGSEAIGGATNSGQDAVAADATSVNSLVKGIKEIVGAVLKEGEGNLEASKTAENEKKSIGKLFGEKSSDGTEQQAAAASASIGAVSGADILRAIAGSGETASEPEIEKAKNAAEIAAAKKEASKEIKNEAQKDAIIAGGIALRGMAKDGKLAAKASEEKSANAVNGAVASAVGKTLSTLIIGIRDTVDSGLKKIKEELGKVKEEDRVEEVGNPAEATARASVKEK</sequence>
<geneLocation type="plasmid" evidence="10">
    <name>unnamed</name>
</geneLocation>
<keyword evidence="10" id="KW-0614">Plasmid</keyword>
<dbReference type="GO" id="GO:0009279">
    <property type="term" value="C:cell outer membrane"/>
    <property type="evidence" value="ECO:0007669"/>
    <property type="project" value="UniProtKB-SubCell"/>
</dbReference>
<proteinExistence type="predicted"/>
<evidence type="ECO:0000256" key="2">
    <source>
        <dbReference type="ARBA" id="ARBA00004459"/>
    </source>
</evidence>
<evidence type="ECO:0000256" key="8">
    <source>
        <dbReference type="RuleBase" id="RU363105"/>
    </source>
</evidence>
<evidence type="ECO:0000256" key="4">
    <source>
        <dbReference type="ARBA" id="ARBA00023136"/>
    </source>
</evidence>
<evidence type="ECO:0000256" key="5">
    <source>
        <dbReference type="ARBA" id="ARBA00023139"/>
    </source>
</evidence>
<dbReference type="EMBL" id="CP044792">
    <property type="protein sequence ID" value="QFP48599.1"/>
    <property type="molecule type" value="Genomic_DNA"/>
</dbReference>
<keyword evidence="6 8" id="KW-0998">Cell outer membrane</keyword>
<keyword evidence="4 8" id="KW-0472">Membrane</keyword>
<evidence type="ECO:0000256" key="7">
    <source>
        <dbReference type="ARBA" id="ARBA00023288"/>
    </source>
</evidence>
<reference evidence="10" key="1">
    <citation type="submission" date="2019-10" db="EMBL/GenBank/DDBJ databases">
        <title>Whole genome sequencing of Borrelia miyamotoi strains isolated in Europe.</title>
        <authorList>
            <person name="Sprong H."/>
            <person name="Azagi T."/>
            <person name="Kuleshov K.V."/>
            <person name="Platonov A.E."/>
            <person name="Hoornstra D."/>
            <person name="Hovius J.W."/>
        </authorList>
    </citation>
    <scope>NUCLEOTIDE SEQUENCE</scope>
    <source>
        <strain evidence="10">NL-IR-1</strain>
        <plasmid evidence="10">unnamed</plasmid>
    </source>
</reference>
<keyword evidence="3" id="KW-0732">Signal</keyword>
<dbReference type="AlphaFoldDB" id="A0A5P8AX23"/>
<evidence type="ECO:0000256" key="6">
    <source>
        <dbReference type="ARBA" id="ARBA00023237"/>
    </source>
</evidence>